<dbReference type="EMBL" id="BARS01018428">
    <property type="protein sequence ID" value="GAF94375.1"/>
    <property type="molecule type" value="Genomic_DNA"/>
</dbReference>
<organism evidence="1">
    <name type="scientific">marine sediment metagenome</name>
    <dbReference type="NCBI Taxonomy" id="412755"/>
    <lineage>
        <taxon>unclassified sequences</taxon>
        <taxon>metagenomes</taxon>
        <taxon>ecological metagenomes</taxon>
    </lineage>
</organism>
<dbReference type="AlphaFoldDB" id="X0V153"/>
<gene>
    <name evidence="1" type="ORF">S01H1_29986</name>
</gene>
<comment type="caution">
    <text evidence="1">The sequence shown here is derived from an EMBL/GenBank/DDBJ whole genome shotgun (WGS) entry which is preliminary data.</text>
</comment>
<name>X0V153_9ZZZZ</name>
<reference evidence="1" key="1">
    <citation type="journal article" date="2014" name="Front. Microbiol.">
        <title>High frequency of phylogenetically diverse reductive dehalogenase-homologous genes in deep subseafloor sedimentary metagenomes.</title>
        <authorList>
            <person name="Kawai M."/>
            <person name="Futagami T."/>
            <person name="Toyoda A."/>
            <person name="Takaki Y."/>
            <person name="Nishi S."/>
            <person name="Hori S."/>
            <person name="Arai W."/>
            <person name="Tsubouchi T."/>
            <person name="Morono Y."/>
            <person name="Uchiyama I."/>
            <person name="Ito T."/>
            <person name="Fujiyama A."/>
            <person name="Inagaki F."/>
            <person name="Takami H."/>
        </authorList>
    </citation>
    <scope>NUCLEOTIDE SEQUENCE</scope>
    <source>
        <strain evidence="1">Expedition CK06-06</strain>
    </source>
</reference>
<sequence length="90" mass="9979">MNGGESFRQVSPHGYRQLYPYRSGRQTWWLNAPAQRANVAPYADHLAMWPGLLNAAEKPGAGDREIPSNAISPDQLATALKAGFQEVQER</sequence>
<accession>X0V153</accession>
<protein>
    <submittedName>
        <fullName evidence="1">Uncharacterized protein</fullName>
    </submittedName>
</protein>
<proteinExistence type="predicted"/>
<evidence type="ECO:0000313" key="1">
    <source>
        <dbReference type="EMBL" id="GAF94375.1"/>
    </source>
</evidence>